<gene>
    <name evidence="1" type="ORF">FHG85_07680</name>
</gene>
<dbReference type="Proteomes" id="UP000500961">
    <property type="component" value="Chromosome"/>
</dbReference>
<accession>A0A7D4C0L1</accession>
<dbReference type="RefSeq" id="WP_173074603.1">
    <property type="nucleotide sequence ID" value="NZ_CP041345.1"/>
</dbReference>
<dbReference type="KEGG" id="ttz:FHG85_07680"/>
<name>A0A7D4C0L1_9BACT</name>
<reference evidence="1 2" key="1">
    <citation type="submission" date="2019-07" db="EMBL/GenBank/DDBJ databases">
        <title>Thalassofilum flectens gen. nov., sp. nov., a novel moderate thermophilic anaerobe from a shallow sea hot spring in Kunashir Island (Russia), representing a new family in the order Bacteroidales, and proposal of Thalassofilacea fam. nov.</title>
        <authorList>
            <person name="Kochetkova T.V."/>
            <person name="Podosokorskaya O.A."/>
            <person name="Novikov A."/>
            <person name="Elcheninov A.G."/>
            <person name="Toshchakov S.V."/>
            <person name="Kublanov I.V."/>
        </authorList>
    </citation>
    <scope>NUCLEOTIDE SEQUENCE [LARGE SCALE GENOMIC DNA]</scope>
    <source>
        <strain evidence="1 2">38-H</strain>
    </source>
</reference>
<protein>
    <submittedName>
        <fullName evidence="1">Uncharacterized protein</fullName>
    </submittedName>
</protein>
<proteinExistence type="predicted"/>
<sequence length="158" mass="18037">MKSNTFFFVLISVFFSNLIVAQPVNIIGNIVYDCIWTNTYPIQAKGELCFNGEVSSFIAISDFTKSTDSNSENGFDNDKFSMVEKSPGHFTIIRKRDPNTMKDSKNVPFNIFMDINKGVIFQLVNETSFAYDKKLSQPFSIYPKILEKYHGKLSMIPK</sequence>
<evidence type="ECO:0000313" key="2">
    <source>
        <dbReference type="Proteomes" id="UP000500961"/>
    </source>
</evidence>
<organism evidence="1 2">
    <name type="scientific">Tenuifilum thalassicum</name>
    <dbReference type="NCBI Taxonomy" id="2590900"/>
    <lineage>
        <taxon>Bacteria</taxon>
        <taxon>Pseudomonadati</taxon>
        <taxon>Bacteroidota</taxon>
        <taxon>Bacteroidia</taxon>
        <taxon>Bacteroidales</taxon>
        <taxon>Tenuifilaceae</taxon>
        <taxon>Tenuifilum</taxon>
    </lineage>
</organism>
<dbReference type="EMBL" id="CP041345">
    <property type="protein sequence ID" value="QKG80144.1"/>
    <property type="molecule type" value="Genomic_DNA"/>
</dbReference>
<evidence type="ECO:0000313" key="1">
    <source>
        <dbReference type="EMBL" id="QKG80144.1"/>
    </source>
</evidence>
<dbReference type="AlphaFoldDB" id="A0A7D4C0L1"/>
<keyword evidence="2" id="KW-1185">Reference proteome</keyword>